<organism evidence="1 2">
    <name type="scientific">Piloderma croceum (strain F 1598)</name>
    <dbReference type="NCBI Taxonomy" id="765440"/>
    <lineage>
        <taxon>Eukaryota</taxon>
        <taxon>Fungi</taxon>
        <taxon>Dikarya</taxon>
        <taxon>Basidiomycota</taxon>
        <taxon>Agaricomycotina</taxon>
        <taxon>Agaricomycetes</taxon>
        <taxon>Agaricomycetidae</taxon>
        <taxon>Atheliales</taxon>
        <taxon>Atheliaceae</taxon>
        <taxon>Piloderma</taxon>
    </lineage>
</organism>
<dbReference type="HOGENOM" id="CLU_2758695_0_0_1"/>
<dbReference type="EMBL" id="KN833004">
    <property type="protein sequence ID" value="KIM80342.1"/>
    <property type="molecule type" value="Genomic_DNA"/>
</dbReference>
<evidence type="ECO:0000313" key="1">
    <source>
        <dbReference type="EMBL" id="KIM80342.1"/>
    </source>
</evidence>
<sequence>MLATKPLIFMSTGDLLVLCRARKASLLCATPFLYRRVELLFRIFRKESMDQDQLDNFTVLSTSTYFFTAR</sequence>
<dbReference type="AlphaFoldDB" id="A0A0C3BSM8"/>
<keyword evidence="2" id="KW-1185">Reference proteome</keyword>
<dbReference type="InParanoid" id="A0A0C3BSM8"/>
<protein>
    <submittedName>
        <fullName evidence="1">Uncharacterized protein</fullName>
    </submittedName>
</protein>
<reference evidence="1 2" key="1">
    <citation type="submission" date="2014-04" db="EMBL/GenBank/DDBJ databases">
        <authorList>
            <consortium name="DOE Joint Genome Institute"/>
            <person name="Kuo A."/>
            <person name="Tarkka M."/>
            <person name="Buscot F."/>
            <person name="Kohler A."/>
            <person name="Nagy L.G."/>
            <person name="Floudas D."/>
            <person name="Copeland A."/>
            <person name="Barry K.W."/>
            <person name="Cichocki N."/>
            <person name="Veneault-Fourrey C."/>
            <person name="LaButti K."/>
            <person name="Lindquist E.A."/>
            <person name="Lipzen A."/>
            <person name="Lundell T."/>
            <person name="Morin E."/>
            <person name="Murat C."/>
            <person name="Sun H."/>
            <person name="Tunlid A."/>
            <person name="Henrissat B."/>
            <person name="Grigoriev I.V."/>
            <person name="Hibbett D.S."/>
            <person name="Martin F."/>
            <person name="Nordberg H.P."/>
            <person name="Cantor M.N."/>
            <person name="Hua S.X."/>
        </authorList>
    </citation>
    <scope>NUCLEOTIDE SEQUENCE [LARGE SCALE GENOMIC DNA]</scope>
    <source>
        <strain evidence="1 2">F 1598</strain>
    </source>
</reference>
<evidence type="ECO:0000313" key="2">
    <source>
        <dbReference type="Proteomes" id="UP000054166"/>
    </source>
</evidence>
<proteinExistence type="predicted"/>
<reference evidence="2" key="2">
    <citation type="submission" date="2015-01" db="EMBL/GenBank/DDBJ databases">
        <title>Evolutionary Origins and Diversification of the Mycorrhizal Mutualists.</title>
        <authorList>
            <consortium name="DOE Joint Genome Institute"/>
            <consortium name="Mycorrhizal Genomics Consortium"/>
            <person name="Kohler A."/>
            <person name="Kuo A."/>
            <person name="Nagy L.G."/>
            <person name="Floudas D."/>
            <person name="Copeland A."/>
            <person name="Barry K.W."/>
            <person name="Cichocki N."/>
            <person name="Veneault-Fourrey C."/>
            <person name="LaButti K."/>
            <person name="Lindquist E.A."/>
            <person name="Lipzen A."/>
            <person name="Lundell T."/>
            <person name="Morin E."/>
            <person name="Murat C."/>
            <person name="Riley R."/>
            <person name="Ohm R."/>
            <person name="Sun H."/>
            <person name="Tunlid A."/>
            <person name="Henrissat B."/>
            <person name="Grigoriev I.V."/>
            <person name="Hibbett D.S."/>
            <person name="Martin F."/>
        </authorList>
    </citation>
    <scope>NUCLEOTIDE SEQUENCE [LARGE SCALE GENOMIC DNA]</scope>
    <source>
        <strain evidence="2">F 1598</strain>
    </source>
</reference>
<accession>A0A0C3BSM8</accession>
<dbReference type="Proteomes" id="UP000054166">
    <property type="component" value="Unassembled WGS sequence"/>
</dbReference>
<name>A0A0C3BSM8_PILCF</name>
<gene>
    <name evidence="1" type="ORF">PILCRDRAFT_822470</name>
</gene>